<dbReference type="EMBL" id="CM040998">
    <property type="protein sequence ID" value="MCJ8747083.1"/>
    <property type="molecule type" value="Genomic_DNA"/>
</dbReference>
<proteinExistence type="predicted"/>
<keyword evidence="2" id="KW-1185">Reference proteome</keyword>
<name>A0ACC5ZHU4_9TELE</name>
<comment type="caution">
    <text evidence="1">The sequence shown here is derived from an EMBL/GenBank/DDBJ whole genome shotgun (WGS) entry which is preliminary data.</text>
</comment>
<sequence>MPGSLGRLQMSLSHEQQHEPRHMHRRADHVRATEPDVAAPVGGVTLGSFVVVRSPRGLQLVADSAQAERETPCGACPRAQIESGRARDISHLHP</sequence>
<protein>
    <submittedName>
        <fullName evidence="1">Uncharacterized protein</fullName>
    </submittedName>
</protein>
<dbReference type="Proteomes" id="UP000830395">
    <property type="component" value="Chromosome 24"/>
</dbReference>
<organism evidence="1 2">
    <name type="scientific">Pangasius djambal</name>
    <dbReference type="NCBI Taxonomy" id="1691987"/>
    <lineage>
        <taxon>Eukaryota</taxon>
        <taxon>Metazoa</taxon>
        <taxon>Chordata</taxon>
        <taxon>Craniata</taxon>
        <taxon>Vertebrata</taxon>
        <taxon>Euteleostomi</taxon>
        <taxon>Actinopterygii</taxon>
        <taxon>Neopterygii</taxon>
        <taxon>Teleostei</taxon>
        <taxon>Ostariophysi</taxon>
        <taxon>Siluriformes</taxon>
        <taxon>Pangasiidae</taxon>
        <taxon>Pangasius</taxon>
    </lineage>
</organism>
<evidence type="ECO:0000313" key="2">
    <source>
        <dbReference type="Proteomes" id="UP000830395"/>
    </source>
</evidence>
<evidence type="ECO:0000313" key="1">
    <source>
        <dbReference type="EMBL" id="MCJ8747083.1"/>
    </source>
</evidence>
<reference evidence="1" key="1">
    <citation type="submission" date="2020-02" db="EMBL/GenBank/DDBJ databases">
        <title>Genome sequencing of the panga catfish, Pangasius djambal.</title>
        <authorList>
            <person name="Wen M."/>
            <person name="Zahm M."/>
            <person name="Roques C."/>
            <person name="Cabau C."/>
            <person name="Klopp C."/>
            <person name="Donnadieu C."/>
            <person name="Jouanno E."/>
            <person name="Avarre J.-C."/>
            <person name="Campet M."/>
            <person name="Ha T."/>
            <person name="Dugue R."/>
            <person name="Lampietro C."/>
            <person name="Louis A."/>
            <person name="Herpin A."/>
            <person name="Echchiki A."/>
            <person name="Berthelot C."/>
            <person name="Parey E."/>
            <person name="Roest-Crollius H."/>
            <person name="Braasch I."/>
            <person name="Postlethwait J.H."/>
            <person name="Bobe J."/>
            <person name="Montfort J."/>
            <person name="Bouchez O."/>
            <person name="Begum T."/>
            <person name="Schartl M."/>
            <person name="Gustiano R."/>
            <person name="Guiguen Y."/>
        </authorList>
    </citation>
    <scope>NUCLEOTIDE SEQUENCE</scope>
    <source>
        <strain evidence="1">Pdj_M5554</strain>
    </source>
</reference>
<accession>A0ACC5ZHU4</accession>
<gene>
    <name evidence="1" type="ORF">PDJAM_G00149280</name>
</gene>